<evidence type="ECO:0000313" key="10">
    <source>
        <dbReference type="Proteomes" id="UP000095192"/>
    </source>
</evidence>
<dbReference type="Pfam" id="PF00153">
    <property type="entry name" value="Mito_carr"/>
    <property type="match status" value="2"/>
</dbReference>
<feature type="repeat" description="Solcar" evidence="6">
    <location>
        <begin position="21"/>
        <end position="99"/>
    </location>
</feature>
<keyword evidence="8" id="KW-1133">Transmembrane helix</keyword>
<dbReference type="PROSITE" id="PS50920">
    <property type="entry name" value="SOLCAR"/>
    <property type="match status" value="2"/>
</dbReference>
<comment type="caution">
    <text evidence="9">The sequence shown here is derived from an EMBL/GenBank/DDBJ whole genome shotgun (WGS) entry which is preliminary data.</text>
</comment>
<dbReference type="InParanoid" id="A0A1D3D7U6"/>
<keyword evidence="2 7" id="KW-0813">Transport</keyword>
<sequence length="194" mass="21276">MSAKKLPSFKKGNPLFHASVAAIVCALLGVYCAIGEGVFLLQPPFCVTSRLLILPAHLPVSMLRHEGAASLYRGFLPTILGIVPYASVSFFTFETLKQRFLERGEEFTTLHSVVCGGFAGALGQTLTYPLDSVRKLMQANAFLHKYSEKGALCDRRLTTLDAFRQIYRRGGVRGLYKGASLCWGVPHHGLSLKN</sequence>
<dbReference type="PANTHER" id="PTHR24089">
    <property type="entry name" value="SOLUTE CARRIER FAMILY 25"/>
    <property type="match status" value="1"/>
</dbReference>
<comment type="similarity">
    <text evidence="7">Belongs to the mitochondrial carrier (TC 2.A.29) family.</text>
</comment>
<evidence type="ECO:0000256" key="1">
    <source>
        <dbReference type="ARBA" id="ARBA00004141"/>
    </source>
</evidence>
<gene>
    <name evidence="9" type="ORF">cyc_08090</name>
</gene>
<feature type="transmembrane region" description="Helical" evidence="8">
    <location>
        <begin position="71"/>
        <end position="93"/>
    </location>
</feature>
<dbReference type="InterPro" id="IPR023395">
    <property type="entry name" value="MCP_dom_sf"/>
</dbReference>
<dbReference type="InterPro" id="IPR002067">
    <property type="entry name" value="MCP"/>
</dbReference>
<dbReference type="VEuPathDB" id="ToxoDB:cyc_08090"/>
<organism evidence="9 10">
    <name type="scientific">Cyclospora cayetanensis</name>
    <dbReference type="NCBI Taxonomy" id="88456"/>
    <lineage>
        <taxon>Eukaryota</taxon>
        <taxon>Sar</taxon>
        <taxon>Alveolata</taxon>
        <taxon>Apicomplexa</taxon>
        <taxon>Conoidasida</taxon>
        <taxon>Coccidia</taxon>
        <taxon>Eucoccidiorida</taxon>
        <taxon>Eimeriorina</taxon>
        <taxon>Eimeriidae</taxon>
        <taxon>Cyclospora</taxon>
    </lineage>
</organism>
<keyword evidence="3 6" id="KW-0812">Transmembrane</keyword>
<evidence type="ECO:0000256" key="4">
    <source>
        <dbReference type="ARBA" id="ARBA00022737"/>
    </source>
</evidence>
<dbReference type="Gene3D" id="1.50.40.10">
    <property type="entry name" value="Mitochondrial carrier domain"/>
    <property type="match status" value="1"/>
</dbReference>
<dbReference type="AlphaFoldDB" id="A0A1D3D7U6"/>
<evidence type="ECO:0000256" key="2">
    <source>
        <dbReference type="ARBA" id="ARBA00022448"/>
    </source>
</evidence>
<keyword evidence="4" id="KW-0677">Repeat</keyword>
<keyword evidence="10" id="KW-1185">Reference proteome</keyword>
<evidence type="ECO:0000256" key="5">
    <source>
        <dbReference type="ARBA" id="ARBA00023136"/>
    </source>
</evidence>
<evidence type="ECO:0000256" key="7">
    <source>
        <dbReference type="RuleBase" id="RU000488"/>
    </source>
</evidence>
<evidence type="ECO:0000313" key="9">
    <source>
        <dbReference type="EMBL" id="OEH79499.1"/>
    </source>
</evidence>
<comment type="subcellular location">
    <subcellularLocation>
        <location evidence="1">Membrane</location>
        <topology evidence="1">Multi-pass membrane protein</topology>
    </subcellularLocation>
</comment>
<evidence type="ECO:0000256" key="6">
    <source>
        <dbReference type="PROSITE-ProRule" id="PRU00282"/>
    </source>
</evidence>
<dbReference type="PRINTS" id="PR00926">
    <property type="entry name" value="MITOCARRIER"/>
</dbReference>
<proteinExistence type="inferred from homology"/>
<dbReference type="Proteomes" id="UP000095192">
    <property type="component" value="Unassembled WGS sequence"/>
</dbReference>
<evidence type="ECO:0000256" key="3">
    <source>
        <dbReference type="ARBA" id="ARBA00022692"/>
    </source>
</evidence>
<feature type="repeat" description="Solcar" evidence="6">
    <location>
        <begin position="107"/>
        <end position="194"/>
    </location>
</feature>
<dbReference type="GO" id="GO:0016020">
    <property type="term" value="C:membrane"/>
    <property type="evidence" value="ECO:0007669"/>
    <property type="project" value="UniProtKB-SubCell"/>
</dbReference>
<dbReference type="GO" id="GO:0055085">
    <property type="term" value="P:transmembrane transport"/>
    <property type="evidence" value="ECO:0007669"/>
    <property type="project" value="InterPro"/>
</dbReference>
<keyword evidence="5 6" id="KW-0472">Membrane</keyword>
<name>A0A1D3D7U6_9EIME</name>
<dbReference type="EMBL" id="JROU02000367">
    <property type="protein sequence ID" value="OEH79499.1"/>
    <property type="molecule type" value="Genomic_DNA"/>
</dbReference>
<dbReference type="VEuPathDB" id="ToxoDB:LOC34622784"/>
<accession>A0A1D3D7U6</accession>
<dbReference type="InterPro" id="IPR018108">
    <property type="entry name" value="MCP_transmembrane"/>
</dbReference>
<reference evidence="9 10" key="1">
    <citation type="journal article" date="2016" name="BMC Genomics">
        <title>Comparative genomics reveals Cyclospora cayetanensis possesses coccidia-like metabolism and invasion components but unique surface antigens.</title>
        <authorList>
            <person name="Liu S."/>
            <person name="Wang L."/>
            <person name="Zheng H."/>
            <person name="Xu Z."/>
            <person name="Roellig D.M."/>
            <person name="Li N."/>
            <person name="Frace M.A."/>
            <person name="Tang K."/>
            <person name="Arrowood M.J."/>
            <person name="Moss D.M."/>
            <person name="Zhang L."/>
            <person name="Feng Y."/>
            <person name="Xiao L."/>
        </authorList>
    </citation>
    <scope>NUCLEOTIDE SEQUENCE [LARGE SCALE GENOMIC DNA]</scope>
    <source>
        <strain evidence="9 10">CHN_HEN01</strain>
    </source>
</reference>
<protein>
    <submittedName>
        <fullName evidence="9">Mitochondrial carrier superfamily protein</fullName>
    </submittedName>
</protein>
<dbReference type="SUPFAM" id="SSF103506">
    <property type="entry name" value="Mitochondrial carrier"/>
    <property type="match status" value="1"/>
</dbReference>
<evidence type="ECO:0000256" key="8">
    <source>
        <dbReference type="SAM" id="Phobius"/>
    </source>
</evidence>